<evidence type="ECO:0000313" key="3">
    <source>
        <dbReference type="EMBL" id="QHT83281.1"/>
    </source>
</evidence>
<dbReference type="EMBL" id="MN740007">
    <property type="protein sequence ID" value="QHT83281.1"/>
    <property type="molecule type" value="Genomic_DNA"/>
</dbReference>
<evidence type="ECO:0000256" key="2">
    <source>
        <dbReference type="SAM" id="MobiDB-lite"/>
    </source>
</evidence>
<accession>A0A6C0HRG8</accession>
<feature type="coiled-coil region" evidence="1">
    <location>
        <begin position="68"/>
        <end position="233"/>
    </location>
</feature>
<organism evidence="3">
    <name type="scientific">viral metagenome</name>
    <dbReference type="NCBI Taxonomy" id="1070528"/>
    <lineage>
        <taxon>unclassified sequences</taxon>
        <taxon>metagenomes</taxon>
        <taxon>organismal metagenomes</taxon>
    </lineage>
</organism>
<proteinExistence type="predicted"/>
<feature type="region of interest" description="Disordered" evidence="2">
    <location>
        <begin position="717"/>
        <end position="777"/>
    </location>
</feature>
<evidence type="ECO:0000256" key="1">
    <source>
        <dbReference type="SAM" id="Coils"/>
    </source>
</evidence>
<reference evidence="3" key="1">
    <citation type="journal article" date="2020" name="Nature">
        <title>Giant virus diversity and host interactions through global metagenomics.</title>
        <authorList>
            <person name="Schulz F."/>
            <person name="Roux S."/>
            <person name="Paez-Espino D."/>
            <person name="Jungbluth S."/>
            <person name="Walsh D.A."/>
            <person name="Denef V.J."/>
            <person name="McMahon K.D."/>
            <person name="Konstantinidis K.T."/>
            <person name="Eloe-Fadrosh E.A."/>
            <person name="Kyrpides N.C."/>
            <person name="Woyke T."/>
        </authorList>
    </citation>
    <scope>NUCLEOTIDE SEQUENCE</scope>
    <source>
        <strain evidence="3">GVMAG-M-3300023184-167</strain>
    </source>
</reference>
<dbReference type="PANTHER" id="PTHR45615:SF66">
    <property type="entry name" value="CARD DOMAIN-CONTAINING PROTEIN"/>
    <property type="match status" value="1"/>
</dbReference>
<dbReference type="AlphaFoldDB" id="A0A6C0HRG8"/>
<feature type="coiled-coil region" evidence="1">
    <location>
        <begin position="337"/>
        <end position="421"/>
    </location>
</feature>
<feature type="coiled-coil region" evidence="1">
    <location>
        <begin position="454"/>
        <end position="481"/>
    </location>
</feature>
<protein>
    <submittedName>
        <fullName evidence="3">Uncharacterized protein</fullName>
    </submittedName>
</protein>
<name>A0A6C0HRG8_9ZZZZ</name>
<feature type="compositionally biased region" description="Basic residues" evidence="2">
    <location>
        <begin position="738"/>
        <end position="777"/>
    </location>
</feature>
<sequence>MADGEEKIVPGSSVEVPIEVESTGPIEVESDLDKPFADEVNIFNSLMSKFNNNVTTGESNNGLIKNKLIKLQIDINNLSDILNELKDAQIRNEAEIERLNDLLRDLTNEKERLSESLNDQLKNQAEDLNSVKETLTQKDRLHAEAITQQIAFNTKTQEDLANAESEAATLKSELDKTKEQQLLIIKHSHDKEILLNREIADLQSGKDNLTEQNEALNGKIIESQNALASLTSETNADKAVLDKQIADLQSGKNILTEQNEALNGKIIESQNALASLTSETNADKAVLDKQIADLQSGKNILTEQNEALNGKIIESQNALASLTSQTDADKALLDSQIAELQSGKDNLIEQNKALSGRITESQNALASLTSQTDADKALLDSQIAELQRSLNELQQESNDLIDALRKNNENLQSEIASLSAEASTNSTELNNALAALQTSTQSVASTLSELTACTELKEASYAEARRLNEQLKKQLNIIQKINEYLGKLQVAETTNNNDDNTIIELLDNMSVQVKELEDVATEKVDKTAPPAGSLSTNNLLSNALTEAQKAAKEKFTRKNEGSVVIKTGNGDKSSVGKLQFRKIIDPTASMKKKTYVSADKNLQLMEDDITTPVNQGETPEIVAQRYKDQALNINESGLSREDNVKKRVEKISVINQILDKINYRDRSVKPEKNDTEGVNIASAKAATVNGPVLSTTGKRFDDLDNDLYNDFTGEVANEGDNLKLPVPEPNVSNNTGGKSKRRPTHKPTRRPNRKTKRRNAKNLRTKRKPKRRKTKRR</sequence>
<dbReference type="PANTHER" id="PTHR45615">
    <property type="entry name" value="MYOSIN HEAVY CHAIN, NON-MUSCLE"/>
    <property type="match status" value="1"/>
</dbReference>
<keyword evidence="1" id="KW-0175">Coiled coil</keyword>